<organism evidence="8 9">
    <name type="scientific">Etheostoma spectabile</name>
    <name type="common">orangethroat darter</name>
    <dbReference type="NCBI Taxonomy" id="54343"/>
    <lineage>
        <taxon>Eukaryota</taxon>
        <taxon>Metazoa</taxon>
        <taxon>Chordata</taxon>
        <taxon>Craniata</taxon>
        <taxon>Vertebrata</taxon>
        <taxon>Euteleostomi</taxon>
        <taxon>Actinopterygii</taxon>
        <taxon>Neopterygii</taxon>
        <taxon>Teleostei</taxon>
        <taxon>Neoteleostei</taxon>
        <taxon>Acanthomorphata</taxon>
        <taxon>Eupercaria</taxon>
        <taxon>Perciformes</taxon>
        <taxon>Percoidei</taxon>
        <taxon>Percidae</taxon>
        <taxon>Etheostomatinae</taxon>
        <taxon>Etheostoma</taxon>
    </lineage>
</organism>
<evidence type="ECO:0000256" key="2">
    <source>
        <dbReference type="ARBA" id="ARBA00022443"/>
    </source>
</evidence>
<reference evidence="8 9" key="1">
    <citation type="submission" date="2019-08" db="EMBL/GenBank/DDBJ databases">
        <title>A chromosome-level genome assembly, high-density linkage maps, and genome scans reveal the genomic architecture of hybrid incompatibilities underlying speciation via character displacement in darters (Percidae: Etheostominae).</title>
        <authorList>
            <person name="Moran R.L."/>
            <person name="Catchen J.M."/>
            <person name="Fuller R.C."/>
        </authorList>
    </citation>
    <scope>NUCLEOTIDE SEQUENCE [LARGE SCALE GENOMIC DNA]</scope>
    <source>
        <strain evidence="8">EspeVRDwgs_2016</strain>
        <tissue evidence="8">Muscle</tissue>
    </source>
</reference>
<evidence type="ECO:0000259" key="6">
    <source>
        <dbReference type="PROSITE" id="PS50002"/>
    </source>
</evidence>
<dbReference type="GO" id="GO:0016020">
    <property type="term" value="C:membrane"/>
    <property type="evidence" value="ECO:0007669"/>
    <property type="project" value="TreeGrafter"/>
</dbReference>
<dbReference type="SMART" id="SM00326">
    <property type="entry name" value="SH3"/>
    <property type="match status" value="1"/>
</dbReference>
<dbReference type="Pfam" id="PF14604">
    <property type="entry name" value="SH3_9"/>
    <property type="match status" value="1"/>
</dbReference>
<evidence type="ECO:0000256" key="5">
    <source>
        <dbReference type="SAM" id="MobiDB-lite"/>
    </source>
</evidence>
<evidence type="ECO:0000256" key="3">
    <source>
        <dbReference type="PROSITE-ProRule" id="PRU00192"/>
    </source>
</evidence>
<dbReference type="SUPFAM" id="SSF103657">
    <property type="entry name" value="BAR/IMD domain-like"/>
    <property type="match status" value="1"/>
</dbReference>
<proteinExistence type="inferred from homology"/>
<comment type="caution">
    <text evidence="8">The sequence shown here is derived from an EMBL/GenBank/DDBJ whole genome shotgun (WGS) entry which is preliminary data.</text>
</comment>
<dbReference type="EMBL" id="VOFY01000016">
    <property type="protein sequence ID" value="KAA8584679.1"/>
    <property type="molecule type" value="Genomic_DNA"/>
</dbReference>
<dbReference type="GO" id="GO:0061024">
    <property type="term" value="P:membrane organization"/>
    <property type="evidence" value="ECO:0007669"/>
    <property type="project" value="TreeGrafter"/>
</dbReference>
<evidence type="ECO:0000256" key="1">
    <source>
        <dbReference type="ARBA" id="ARBA00006697"/>
    </source>
</evidence>
<dbReference type="PANTHER" id="PTHR14167">
    <property type="entry name" value="SH3 DOMAIN-CONTAINING"/>
    <property type="match status" value="1"/>
</dbReference>
<feature type="coiled-coil region" evidence="4">
    <location>
        <begin position="179"/>
        <end position="206"/>
    </location>
</feature>
<feature type="region of interest" description="Disordered" evidence="5">
    <location>
        <begin position="549"/>
        <end position="626"/>
    </location>
</feature>
<feature type="region of interest" description="Disordered" evidence="5">
    <location>
        <begin position="357"/>
        <end position="390"/>
    </location>
</feature>
<protein>
    <recommendedName>
        <fullName evidence="10">SH3 domain-containing protein</fullName>
    </recommendedName>
</protein>
<evidence type="ECO:0000256" key="4">
    <source>
        <dbReference type="SAM" id="Coils"/>
    </source>
</evidence>
<dbReference type="GO" id="GO:0005737">
    <property type="term" value="C:cytoplasm"/>
    <property type="evidence" value="ECO:0007669"/>
    <property type="project" value="InterPro"/>
</dbReference>
<feature type="domain" description="SH3" evidence="6">
    <location>
        <begin position="316"/>
        <end position="377"/>
    </location>
</feature>
<dbReference type="CDD" id="cd07617">
    <property type="entry name" value="BAR_Endophilin_B2"/>
    <property type="match status" value="1"/>
</dbReference>
<dbReference type="Pfam" id="PF03114">
    <property type="entry name" value="BAR"/>
    <property type="match status" value="1"/>
</dbReference>
<feature type="compositionally biased region" description="Low complexity" evidence="5">
    <location>
        <begin position="597"/>
        <end position="617"/>
    </location>
</feature>
<dbReference type="PROSITE" id="PS51021">
    <property type="entry name" value="BAR"/>
    <property type="match status" value="1"/>
</dbReference>
<keyword evidence="9" id="KW-1185">Reference proteome</keyword>
<dbReference type="FunFam" id="1.20.1270.60:FF:000017">
    <property type="entry name" value="endophilin-B2 isoform X1"/>
    <property type="match status" value="1"/>
</dbReference>
<dbReference type="Gene3D" id="1.20.1270.60">
    <property type="entry name" value="Arfaptin homology (AH) domain/BAR domain"/>
    <property type="match status" value="1"/>
</dbReference>
<dbReference type="Proteomes" id="UP000327493">
    <property type="component" value="Chromosome 16"/>
</dbReference>
<keyword evidence="2 3" id="KW-0728">SH3 domain</keyword>
<feature type="non-terminal residue" evidence="8">
    <location>
        <position position="725"/>
    </location>
</feature>
<dbReference type="AlphaFoldDB" id="A0A5J5CUE2"/>
<dbReference type="SUPFAM" id="SSF50044">
    <property type="entry name" value="SH3-domain"/>
    <property type="match status" value="1"/>
</dbReference>
<feature type="region of interest" description="Disordered" evidence="5">
    <location>
        <begin position="264"/>
        <end position="311"/>
    </location>
</feature>
<dbReference type="InterPro" id="IPR027267">
    <property type="entry name" value="AH/BAR_dom_sf"/>
</dbReference>
<dbReference type="InterPro" id="IPR050384">
    <property type="entry name" value="Endophilin_SH3RF"/>
</dbReference>
<gene>
    <name evidence="8" type="ORF">FQN60_008464</name>
</gene>
<dbReference type="InterPro" id="IPR004148">
    <property type="entry name" value="BAR_dom"/>
</dbReference>
<feature type="compositionally biased region" description="Polar residues" evidence="5">
    <location>
        <begin position="375"/>
        <end position="384"/>
    </location>
</feature>
<evidence type="ECO:0000313" key="9">
    <source>
        <dbReference type="Proteomes" id="UP000327493"/>
    </source>
</evidence>
<comment type="similarity">
    <text evidence="1">Belongs to the endophilin family.</text>
</comment>
<keyword evidence="4" id="KW-0175">Coiled coil</keyword>
<feature type="domain" description="BAR" evidence="7">
    <location>
        <begin position="24"/>
        <end position="266"/>
    </location>
</feature>
<name>A0A5J5CUE2_9PERO</name>
<evidence type="ECO:0000259" key="7">
    <source>
        <dbReference type="PROSITE" id="PS51021"/>
    </source>
</evidence>
<dbReference type="PROSITE" id="PS50002">
    <property type="entry name" value="SH3"/>
    <property type="match status" value="1"/>
</dbReference>
<dbReference type="InterPro" id="IPR036028">
    <property type="entry name" value="SH3-like_dom_sf"/>
</dbReference>
<dbReference type="SMART" id="SM00721">
    <property type="entry name" value="BAR"/>
    <property type="match status" value="1"/>
</dbReference>
<dbReference type="Gene3D" id="2.30.30.40">
    <property type="entry name" value="SH3 Domains"/>
    <property type="match status" value="1"/>
</dbReference>
<evidence type="ECO:0008006" key="10">
    <source>
        <dbReference type="Google" id="ProtNLM"/>
    </source>
</evidence>
<accession>A0A5J5CUE2</accession>
<dbReference type="InterPro" id="IPR001452">
    <property type="entry name" value="SH3_domain"/>
</dbReference>
<evidence type="ECO:0000313" key="8">
    <source>
        <dbReference type="EMBL" id="KAA8584679.1"/>
    </source>
</evidence>
<dbReference type="PANTHER" id="PTHR14167:SF106">
    <property type="entry name" value="ENDOPHILIN-B2 ISOFORM X1"/>
    <property type="match status" value="1"/>
</dbReference>
<sequence length="725" mass="79570">MDFNVKKLASGAGVFFTRAVQFTEEKLGQAEKTELDPHLENLIARADCTKNWTEKILRQTEVLLQPNPSARIEEFIYDKLDKKLPSKTTNPELLGQYMLEAANEFGPGTPYGSTLITVGEYQKRLGGAERELLQTSAATFLTPLRNFLEGDWRTISKERRLLENRRLDLDICKARLKKAKQAEAKAALLSEEVDKAEHELRVAQTEFDRQAEVTRLLLEGISSTHLNHLRCLQDFAEAQATYYAQCHHYMQDLQRELNKCANSVSTPHPTPAVCPDPDHLSSAFPSGSSSPRDAVSSLSNHRPSTLAMEQTQLPVTGSRKAKVLYDYDAHDVSELSLLADELITVYTVPGMDPDWLIGERGNQKGKVPVTRDGNNEQSGTAEQQDQSDDPEARFLSLHILAVFDEDEHRLVRAHIYNCIPTGGFSQQSLAKHFISHVATEPEAVSLWADGGEGSAWMPQPLPQMLQPLLKTVNCKNVNDADEVALLGPIDDMQRILEIGQQSSVLGLEVWQRSCSDGLAFKVEVFENHDDLASLWRRLRPTAHLTALNVVPGNTKHTSDHTVRPHSLTDSMGLPTEDALSSGARSVRRTRAADRSQTSPEASTAASNPPTSSSSPSADGVLQLLTSPSGGRSPLHFAFDHETKAGTLFDGLMVGETANMSGRSNVDGLLQDCDEGLVVRGPSLMTSLRTPRGCPVESVLSPLQSSCRVGSSSPMERDLAVLGGLM</sequence>
<feature type="compositionally biased region" description="Low complexity" evidence="5">
    <location>
        <begin position="281"/>
        <end position="290"/>
    </location>
</feature>
<feature type="compositionally biased region" description="Polar residues" evidence="5">
    <location>
        <begin position="296"/>
        <end position="311"/>
    </location>
</feature>